<evidence type="ECO:0000313" key="1">
    <source>
        <dbReference type="EMBL" id="MBQ0937494.1"/>
    </source>
</evidence>
<organism evidence="1 2">
    <name type="scientific">Ideonella paludis</name>
    <dbReference type="NCBI Taxonomy" id="1233411"/>
    <lineage>
        <taxon>Bacteria</taxon>
        <taxon>Pseudomonadati</taxon>
        <taxon>Pseudomonadota</taxon>
        <taxon>Betaproteobacteria</taxon>
        <taxon>Burkholderiales</taxon>
        <taxon>Sphaerotilaceae</taxon>
        <taxon>Ideonella</taxon>
    </lineage>
</organism>
<name>A0ABS5E247_9BURK</name>
<accession>A0ABS5E247</accession>
<evidence type="ECO:0000313" key="2">
    <source>
        <dbReference type="Proteomes" id="UP000672097"/>
    </source>
</evidence>
<sequence length="138" mass="14589">MRMRSDKGLAYVEAVLATVMVAVLLAPALNALSSGLMGQQVADTQAEQALALHSKLEEVLAKPYSVLLAETYTLGGNTKTSVSLDLSDPVGSPRRVVTIYRTNGSDVAVTDTGLLRIRVAWEGDATGSGLSALRSKWL</sequence>
<keyword evidence="2" id="KW-1185">Reference proteome</keyword>
<reference evidence="1 2" key="1">
    <citation type="submission" date="2021-04" db="EMBL/GenBank/DDBJ databases">
        <title>The genome sequence of type strain Ideonella paludis KCTC 32238.</title>
        <authorList>
            <person name="Liu Y."/>
        </authorList>
    </citation>
    <scope>NUCLEOTIDE SEQUENCE [LARGE SCALE GENOMIC DNA]</scope>
    <source>
        <strain evidence="1 2">KCTC 32238</strain>
    </source>
</reference>
<gene>
    <name evidence="1" type="ORF">KAK11_19365</name>
</gene>
<dbReference type="RefSeq" id="WP_210811047.1">
    <property type="nucleotide sequence ID" value="NZ_JAGQDG010000008.1"/>
</dbReference>
<comment type="caution">
    <text evidence="1">The sequence shown here is derived from an EMBL/GenBank/DDBJ whole genome shotgun (WGS) entry which is preliminary data.</text>
</comment>
<protein>
    <recommendedName>
        <fullName evidence="3">Prepilin-type N-terminal cleavage/methylation domain-containing protein</fullName>
    </recommendedName>
</protein>
<dbReference type="EMBL" id="JAGQDG010000008">
    <property type="protein sequence ID" value="MBQ0937494.1"/>
    <property type="molecule type" value="Genomic_DNA"/>
</dbReference>
<proteinExistence type="predicted"/>
<evidence type="ECO:0008006" key="3">
    <source>
        <dbReference type="Google" id="ProtNLM"/>
    </source>
</evidence>
<dbReference type="Proteomes" id="UP000672097">
    <property type="component" value="Unassembled WGS sequence"/>
</dbReference>